<gene>
    <name evidence="2" type="ORF">PPRO1471_LOCUS7520</name>
</gene>
<evidence type="ECO:0000313" key="2">
    <source>
        <dbReference type="EMBL" id="CAD9390474.1"/>
    </source>
</evidence>
<sequence>MHEVMREPMDASRPAGFAVLRVPFFLEPDYPEDSSFEETNLNRLQRKWGGKAEFEAQKNRHRLKERGHEVGIPRFDNQRTASNTMASHRLVQWVTREYGSELAEKLYQELNYNHFELGQKLNDEEFLARAAASVGVSRDDALHVIRNGVGREYIQAAQKLLRRMGIHSIPTFIVDGKYVLGGAVPARELVELFRSIETSPDEESGGFVFAEALGIPAERLAESLPMPDRVYEAIA</sequence>
<dbReference type="AlphaFoldDB" id="A0A7S2BAS6"/>
<dbReference type="GO" id="GO:0016491">
    <property type="term" value="F:oxidoreductase activity"/>
    <property type="evidence" value="ECO:0007669"/>
    <property type="project" value="InterPro"/>
</dbReference>
<organism evidence="2">
    <name type="scientific">Pycnococcus provasolii</name>
    <dbReference type="NCBI Taxonomy" id="41880"/>
    <lineage>
        <taxon>Eukaryota</taxon>
        <taxon>Viridiplantae</taxon>
        <taxon>Chlorophyta</taxon>
        <taxon>Pseudoscourfieldiophyceae</taxon>
        <taxon>Pseudoscourfieldiales</taxon>
        <taxon>Pycnococcaceae</taxon>
        <taxon>Pycnococcus</taxon>
    </lineage>
</organism>
<dbReference type="Gene3D" id="3.40.30.10">
    <property type="entry name" value="Glutaredoxin"/>
    <property type="match status" value="1"/>
</dbReference>
<proteinExistence type="predicted"/>
<dbReference type="PANTHER" id="PTHR13887">
    <property type="entry name" value="GLUTATHIONE S-TRANSFERASE KAPPA"/>
    <property type="match status" value="1"/>
</dbReference>
<dbReference type="InterPro" id="IPR001853">
    <property type="entry name" value="DSBA-like_thioredoxin_dom"/>
</dbReference>
<evidence type="ECO:0000259" key="1">
    <source>
        <dbReference type="Pfam" id="PF01323"/>
    </source>
</evidence>
<accession>A0A7S2BAS6</accession>
<name>A0A7S2BAS6_9CHLO</name>
<reference evidence="2" key="1">
    <citation type="submission" date="2021-01" db="EMBL/GenBank/DDBJ databases">
        <authorList>
            <person name="Corre E."/>
            <person name="Pelletier E."/>
            <person name="Niang G."/>
            <person name="Scheremetjew M."/>
            <person name="Finn R."/>
            <person name="Kale V."/>
            <person name="Holt S."/>
            <person name="Cochrane G."/>
            <person name="Meng A."/>
            <person name="Brown T."/>
            <person name="Cohen L."/>
        </authorList>
    </citation>
    <scope>NUCLEOTIDE SEQUENCE</scope>
    <source>
        <strain evidence="2">RCC733</strain>
    </source>
</reference>
<dbReference type="Pfam" id="PF01323">
    <property type="entry name" value="DSBA"/>
    <property type="match status" value="1"/>
</dbReference>
<dbReference type="InterPro" id="IPR036249">
    <property type="entry name" value="Thioredoxin-like_sf"/>
</dbReference>
<feature type="domain" description="DSBA-like thioredoxin" evidence="1">
    <location>
        <begin position="57"/>
        <end position="186"/>
    </location>
</feature>
<dbReference type="EMBL" id="HBGR01011329">
    <property type="protein sequence ID" value="CAD9390474.1"/>
    <property type="molecule type" value="Transcribed_RNA"/>
</dbReference>
<protein>
    <recommendedName>
        <fullName evidence="1">DSBA-like thioredoxin domain-containing protein</fullName>
    </recommendedName>
</protein>
<dbReference type="PANTHER" id="PTHR13887:SF41">
    <property type="entry name" value="THIOREDOXIN SUPERFAMILY PROTEIN"/>
    <property type="match status" value="1"/>
</dbReference>
<dbReference type="SUPFAM" id="SSF52833">
    <property type="entry name" value="Thioredoxin-like"/>
    <property type="match status" value="1"/>
</dbReference>